<dbReference type="SUPFAM" id="SSF82199">
    <property type="entry name" value="SET domain"/>
    <property type="match status" value="1"/>
</dbReference>
<dbReference type="Proteomes" id="UP001217582">
    <property type="component" value="Chromosome 2"/>
</dbReference>
<dbReference type="EMBL" id="CP119917">
    <property type="protein sequence ID" value="WFD14972.1"/>
    <property type="molecule type" value="Genomic_DNA"/>
</dbReference>
<name>A0AAJ5YZ83_9BASI</name>
<reference evidence="1 2" key="1">
    <citation type="submission" date="2023-03" db="EMBL/GenBank/DDBJ databases">
        <title>Mating type loci evolution in Malassezia.</title>
        <authorList>
            <person name="Coelho M.A."/>
        </authorList>
    </citation>
    <scope>NUCLEOTIDE SEQUENCE [LARGE SCALE GENOMIC DNA]</scope>
    <source>
        <strain evidence="1 2">CBS 13387</strain>
    </source>
</reference>
<proteinExistence type="predicted"/>
<dbReference type="Gene3D" id="3.90.1410.10">
    <property type="entry name" value="set domain protein methyltransferase, domain 1"/>
    <property type="match status" value="1"/>
</dbReference>
<accession>A0AAJ5YZ83</accession>
<organism evidence="1 2">
    <name type="scientific">Malassezia arunalokei</name>
    <dbReference type="NCBI Taxonomy" id="1514897"/>
    <lineage>
        <taxon>Eukaryota</taxon>
        <taxon>Fungi</taxon>
        <taxon>Dikarya</taxon>
        <taxon>Basidiomycota</taxon>
        <taxon>Ustilaginomycotina</taxon>
        <taxon>Malasseziomycetes</taxon>
        <taxon>Malasseziales</taxon>
        <taxon>Malasseziaceae</taxon>
        <taxon>Malassezia</taxon>
    </lineage>
</organism>
<dbReference type="InterPro" id="IPR046341">
    <property type="entry name" value="SET_dom_sf"/>
</dbReference>
<evidence type="ECO:0008006" key="3">
    <source>
        <dbReference type="Google" id="ProtNLM"/>
    </source>
</evidence>
<evidence type="ECO:0000313" key="1">
    <source>
        <dbReference type="EMBL" id="WFD14972.1"/>
    </source>
</evidence>
<dbReference type="InterPro" id="IPR050600">
    <property type="entry name" value="SETD3_SETD6_MTase"/>
</dbReference>
<protein>
    <recommendedName>
        <fullName evidence="3">SET domain-containing protein</fullName>
    </recommendedName>
</protein>
<dbReference type="GO" id="GO:0016279">
    <property type="term" value="F:protein-lysine N-methyltransferase activity"/>
    <property type="evidence" value="ECO:0007669"/>
    <property type="project" value="TreeGrafter"/>
</dbReference>
<dbReference type="AlphaFoldDB" id="A0AAJ5YZ83"/>
<keyword evidence="2" id="KW-1185">Reference proteome</keyword>
<gene>
    <name evidence="1" type="ORF">MARU1_000983</name>
</gene>
<sequence>MAHTEWTLLYLVIQRILSEKTLQGTMMALLGAHIPYIRLFPANMLTPLHYSTSELSLLEGTTLYHGAIQRRETSKLSSERAKDWLVSAMTSTSDEQIKLLLTWIEEIDWHSAWLWAEDGYASRSFPPQVAGWPEGDEPILIPGFDALNHRRAEPVTWSFHEPELAVFTLRRAYFQGEQVYNNYGAKSNEELCSSYGFVEPNGPDDLLALALRSNADEATCVFYWPKNQTEPPSALLVTLREHVEPVAETGHVARLLSEVQVMEMLEKMLRQRRKAFRLTQREVEDAVPFKNDSDFVRESVLYVIRTYRDAQASMLNKKIQWVQAELDRLLEELEHEGWTP</sequence>
<evidence type="ECO:0000313" key="2">
    <source>
        <dbReference type="Proteomes" id="UP001217582"/>
    </source>
</evidence>
<dbReference type="PANTHER" id="PTHR13271:SF147">
    <property type="entry name" value="PROTEIN-LYSINE N-METHYLTRANSFERASE EFM1-RELATED"/>
    <property type="match status" value="1"/>
</dbReference>
<dbReference type="PANTHER" id="PTHR13271">
    <property type="entry name" value="UNCHARACTERIZED PUTATIVE METHYLTRANSFERASE"/>
    <property type="match status" value="1"/>
</dbReference>
<dbReference type="GO" id="GO:0005634">
    <property type="term" value="C:nucleus"/>
    <property type="evidence" value="ECO:0007669"/>
    <property type="project" value="TreeGrafter"/>
</dbReference>